<accession>A0A5C2H1C2</accession>
<reference evidence="2" key="1">
    <citation type="submission" date="2019-07" db="EMBL/GenBank/DDBJ databases">
        <authorList>
            <person name="Cubo M.T."/>
            <person name="Espuny M.D.R."/>
            <person name="Balsanelli E."/>
        </authorList>
    </citation>
    <scope>NUCLEOTIDE SEQUENCE [LARGE SCALE GENOMIC DNA]</scope>
</reference>
<name>A0A5C2H1C2_9CAUD</name>
<protein>
    <submittedName>
        <fullName evidence="1">Uncharacterized protein</fullName>
    </submittedName>
</protein>
<dbReference type="EMBL" id="MN228696">
    <property type="protein sequence ID" value="QEP29824.1"/>
    <property type="molecule type" value="Genomic_DNA"/>
</dbReference>
<evidence type="ECO:0000313" key="1">
    <source>
        <dbReference type="EMBL" id="QEP29824.1"/>
    </source>
</evidence>
<organism evidence="1 2">
    <name type="scientific">Sinorhizobium phage ort11</name>
    <dbReference type="NCBI Taxonomy" id="2599764"/>
    <lineage>
        <taxon>Viruses</taxon>
        <taxon>Duplodnaviria</taxon>
        <taxon>Heunggongvirae</taxon>
        <taxon>Uroviricota</taxon>
        <taxon>Caudoviricetes</taxon>
        <taxon>Schitoviridae</taxon>
        <taxon>Huelvavirus</taxon>
        <taxon>Huelvavirus ort11</taxon>
    </lineage>
</organism>
<proteinExistence type="predicted"/>
<gene>
    <name evidence="1" type="ORF">Smphiort11_026</name>
</gene>
<sequence>MQIETDYVFKEEEVKEAIRQYLNNKTNVAFESMAGIFVDKHQNGEITARVRLRNQEIK</sequence>
<dbReference type="Proteomes" id="UP000322838">
    <property type="component" value="Segment"/>
</dbReference>
<evidence type="ECO:0000313" key="2">
    <source>
        <dbReference type="Proteomes" id="UP000322838"/>
    </source>
</evidence>
<keyword evidence="2" id="KW-1185">Reference proteome</keyword>